<proteinExistence type="predicted"/>
<comment type="caution">
    <text evidence="1">The sequence shown here is derived from an EMBL/GenBank/DDBJ whole genome shotgun (WGS) entry which is preliminary data.</text>
</comment>
<organism evidence="1 2">
    <name type="scientific">Hibiscus syriacus</name>
    <name type="common">Rose of Sharon</name>
    <dbReference type="NCBI Taxonomy" id="106335"/>
    <lineage>
        <taxon>Eukaryota</taxon>
        <taxon>Viridiplantae</taxon>
        <taxon>Streptophyta</taxon>
        <taxon>Embryophyta</taxon>
        <taxon>Tracheophyta</taxon>
        <taxon>Spermatophyta</taxon>
        <taxon>Magnoliopsida</taxon>
        <taxon>eudicotyledons</taxon>
        <taxon>Gunneridae</taxon>
        <taxon>Pentapetalae</taxon>
        <taxon>rosids</taxon>
        <taxon>malvids</taxon>
        <taxon>Malvales</taxon>
        <taxon>Malvaceae</taxon>
        <taxon>Malvoideae</taxon>
        <taxon>Hibiscus</taxon>
    </lineage>
</organism>
<dbReference type="Proteomes" id="UP000436088">
    <property type="component" value="Unassembled WGS sequence"/>
</dbReference>
<dbReference type="EMBL" id="VEPZ02000201">
    <property type="protein sequence ID" value="KAE8730804.1"/>
    <property type="molecule type" value="Genomic_DNA"/>
</dbReference>
<evidence type="ECO:0000313" key="1">
    <source>
        <dbReference type="EMBL" id="KAE8730804.1"/>
    </source>
</evidence>
<reference evidence="1" key="1">
    <citation type="submission" date="2019-09" db="EMBL/GenBank/DDBJ databases">
        <title>Draft genome information of white flower Hibiscus syriacus.</title>
        <authorList>
            <person name="Kim Y.-M."/>
        </authorList>
    </citation>
    <scope>NUCLEOTIDE SEQUENCE [LARGE SCALE GENOMIC DNA]</scope>
    <source>
        <strain evidence="1">YM2019G1</strain>
    </source>
</reference>
<keyword evidence="2" id="KW-1185">Reference proteome</keyword>
<accession>A0A6A3CQQ3</accession>
<name>A0A6A3CQQ3_HIBSY</name>
<sequence length="97" mass="10493">MELTRCTSCLQYSPTLIPPALRHQTTPKPNFRTIFSTNATVSTTRLVVKARGGGGGGGAAEAETAVVKNPKVIKRFQVSGGPSRSIWCHSSRWTCQF</sequence>
<evidence type="ECO:0000313" key="2">
    <source>
        <dbReference type="Proteomes" id="UP000436088"/>
    </source>
</evidence>
<dbReference type="AlphaFoldDB" id="A0A6A3CQQ3"/>
<gene>
    <name evidence="1" type="ORF">F3Y22_tig00002880pilonHSYRG00123</name>
</gene>
<protein>
    <submittedName>
        <fullName evidence="1">Uncharacterized protein</fullName>
    </submittedName>
</protein>